<keyword evidence="3" id="KW-1185">Reference proteome</keyword>
<proteinExistence type="predicted"/>
<dbReference type="EMBL" id="NBYO01000003">
    <property type="protein sequence ID" value="OXS99454.1"/>
    <property type="molecule type" value="Genomic_DNA"/>
</dbReference>
<reference evidence="3" key="1">
    <citation type="journal article" date="2017" name="Int. J. Syst. Evol. Microbiol.">
        <title>Notoacmeibacter marinus gen. nov., sp. nov., isolated from the gut of a limpet and proposal of Notoacmeibacteraceae fam. nov. in the order Rhizobiales of the class Alphaproteobacteria.</title>
        <authorList>
            <person name="Huang Z."/>
            <person name="Guo F."/>
            <person name="Lai Q."/>
        </authorList>
    </citation>
    <scope>NUCLEOTIDE SEQUENCE [LARGE SCALE GENOMIC DNA]</scope>
    <source>
        <strain evidence="3">XMTR2A4</strain>
    </source>
</reference>
<accession>A0A231UU46</accession>
<comment type="caution">
    <text evidence="2">The sequence shown here is derived from an EMBL/GenBank/DDBJ whole genome shotgun (WGS) entry which is preliminary data.</text>
</comment>
<dbReference type="RefSeq" id="WP_094078231.1">
    <property type="nucleotide sequence ID" value="NZ_NBYO01000003.1"/>
</dbReference>
<keyword evidence="1" id="KW-1133">Transmembrane helix</keyword>
<dbReference type="Proteomes" id="UP000215405">
    <property type="component" value="Unassembled WGS sequence"/>
</dbReference>
<organism evidence="2 3">
    <name type="scientific">Notoacmeibacter marinus</name>
    <dbReference type="NCBI Taxonomy" id="1876515"/>
    <lineage>
        <taxon>Bacteria</taxon>
        <taxon>Pseudomonadati</taxon>
        <taxon>Pseudomonadota</taxon>
        <taxon>Alphaproteobacteria</taxon>
        <taxon>Hyphomicrobiales</taxon>
        <taxon>Notoacmeibacteraceae</taxon>
        <taxon>Notoacmeibacter</taxon>
    </lineage>
</organism>
<gene>
    <name evidence="2" type="ORF">B7H23_14975</name>
</gene>
<feature type="transmembrane region" description="Helical" evidence="1">
    <location>
        <begin position="69"/>
        <end position="91"/>
    </location>
</feature>
<keyword evidence="1" id="KW-0812">Transmembrane</keyword>
<sequence>MGESESMWMAKGAGAIIGSAISLAYVLPRGRREAALRFAVGVTSGIAFGGVAGLRLAHELGIDTVANGLEVALSGAALASLCAWWAIGILMRTFGAAQDQMDRANGPRPDRGERR</sequence>
<evidence type="ECO:0000256" key="1">
    <source>
        <dbReference type="SAM" id="Phobius"/>
    </source>
</evidence>
<keyword evidence="1" id="KW-0472">Membrane</keyword>
<dbReference type="Pfam" id="PF19602">
    <property type="entry name" value="DUF6107"/>
    <property type="match status" value="1"/>
</dbReference>
<dbReference type="OrthoDB" id="7906947at2"/>
<protein>
    <submittedName>
        <fullName evidence="2">Uncharacterized protein</fullName>
    </submittedName>
</protein>
<name>A0A231UU46_9HYPH</name>
<dbReference type="AlphaFoldDB" id="A0A231UU46"/>
<evidence type="ECO:0000313" key="2">
    <source>
        <dbReference type="EMBL" id="OXS99454.1"/>
    </source>
</evidence>
<dbReference type="InterPro" id="IPR046089">
    <property type="entry name" value="DUF6107"/>
</dbReference>
<feature type="transmembrane region" description="Helical" evidence="1">
    <location>
        <begin position="6"/>
        <end position="27"/>
    </location>
</feature>
<evidence type="ECO:0000313" key="3">
    <source>
        <dbReference type="Proteomes" id="UP000215405"/>
    </source>
</evidence>
<feature type="transmembrane region" description="Helical" evidence="1">
    <location>
        <begin position="34"/>
        <end position="57"/>
    </location>
</feature>